<gene>
    <name evidence="2" type="ORF">A0J61_01781</name>
</gene>
<evidence type="ECO:0000256" key="1">
    <source>
        <dbReference type="SAM" id="MobiDB-lite"/>
    </source>
</evidence>
<organism evidence="2 3">
    <name type="scientific">Choanephora cucurbitarum</name>
    <dbReference type="NCBI Taxonomy" id="101091"/>
    <lineage>
        <taxon>Eukaryota</taxon>
        <taxon>Fungi</taxon>
        <taxon>Fungi incertae sedis</taxon>
        <taxon>Mucoromycota</taxon>
        <taxon>Mucoromycotina</taxon>
        <taxon>Mucoromycetes</taxon>
        <taxon>Mucorales</taxon>
        <taxon>Mucorineae</taxon>
        <taxon>Choanephoraceae</taxon>
        <taxon>Choanephoroideae</taxon>
        <taxon>Choanephora</taxon>
    </lineage>
</organism>
<feature type="compositionally biased region" description="Acidic residues" evidence="1">
    <location>
        <begin position="52"/>
        <end position="64"/>
    </location>
</feature>
<dbReference type="AlphaFoldDB" id="A0A1C7NM05"/>
<dbReference type="OrthoDB" id="10452613at2759"/>
<dbReference type="EMBL" id="LUGH01000061">
    <property type="protein sequence ID" value="OBZ90171.1"/>
    <property type="molecule type" value="Genomic_DNA"/>
</dbReference>
<name>A0A1C7NM05_9FUNG</name>
<accession>A0A1C7NM05</accession>
<protein>
    <submittedName>
        <fullName evidence="2">Uncharacterized protein</fullName>
    </submittedName>
</protein>
<proteinExistence type="predicted"/>
<dbReference type="InParanoid" id="A0A1C7NM05"/>
<reference evidence="2 3" key="1">
    <citation type="submission" date="2016-03" db="EMBL/GenBank/DDBJ databases">
        <title>Choanephora cucurbitarum.</title>
        <authorList>
            <person name="Min B."/>
            <person name="Park H."/>
            <person name="Park J.-H."/>
            <person name="Shin H.-D."/>
            <person name="Choi I.-G."/>
        </authorList>
    </citation>
    <scope>NUCLEOTIDE SEQUENCE [LARGE SCALE GENOMIC DNA]</scope>
    <source>
        <strain evidence="2 3">KUS-F28377</strain>
    </source>
</reference>
<dbReference type="Proteomes" id="UP000093000">
    <property type="component" value="Unassembled WGS sequence"/>
</dbReference>
<feature type="region of interest" description="Disordered" evidence="1">
    <location>
        <begin position="25"/>
        <end position="65"/>
    </location>
</feature>
<keyword evidence="3" id="KW-1185">Reference proteome</keyword>
<feature type="compositionally biased region" description="Polar residues" evidence="1">
    <location>
        <begin position="33"/>
        <end position="42"/>
    </location>
</feature>
<comment type="caution">
    <text evidence="2">The sequence shown here is derived from an EMBL/GenBank/DDBJ whole genome shotgun (WGS) entry which is preliminary data.</text>
</comment>
<evidence type="ECO:0000313" key="3">
    <source>
        <dbReference type="Proteomes" id="UP000093000"/>
    </source>
</evidence>
<evidence type="ECO:0000313" key="2">
    <source>
        <dbReference type="EMBL" id="OBZ90171.1"/>
    </source>
</evidence>
<sequence>MASNDFIHTLQHIFCCRNVNGIDAHDSAPPSQPNETNQSTLAETPYILTDPDTNEELEDEDWEQQDQPAIAQPVYPYQEDFIHTDTEPEQAVLKEFEHANRPDEMEWFKTKINPEVIYSWKFDTDNDKSNNWESNVPAPVSNAPLEIITV</sequence>